<accession>A0ABW6ZQY8</accession>
<comment type="caution">
    <text evidence="1">The sequence shown here is derived from an EMBL/GenBank/DDBJ whole genome shotgun (WGS) entry which is preliminary data.</text>
</comment>
<keyword evidence="2" id="KW-1185">Reference proteome</keyword>
<proteinExistence type="predicted"/>
<name>A0ABW6ZQY8_9HYPH</name>
<evidence type="ECO:0000313" key="2">
    <source>
        <dbReference type="Proteomes" id="UP001604043"/>
    </source>
</evidence>
<dbReference type="EMBL" id="JBAFUR010000011">
    <property type="protein sequence ID" value="MFG1255389.1"/>
    <property type="molecule type" value="Genomic_DNA"/>
</dbReference>
<dbReference type="Proteomes" id="UP001604043">
    <property type="component" value="Unassembled WGS sequence"/>
</dbReference>
<sequence length="75" mass="8556">MWTQEQKDIAWSYEGTCESIAVIARRLDLTEEQAEDLMLDTNLEQCGECGWWCECGELLDEANQPAPCMSCRGIH</sequence>
<organism evidence="1 2">
    <name type="scientific">Xanthobacter aminoxidans</name>
    <dbReference type="NCBI Taxonomy" id="186280"/>
    <lineage>
        <taxon>Bacteria</taxon>
        <taxon>Pseudomonadati</taxon>
        <taxon>Pseudomonadota</taxon>
        <taxon>Alphaproteobacteria</taxon>
        <taxon>Hyphomicrobiales</taxon>
        <taxon>Xanthobacteraceae</taxon>
        <taxon>Xanthobacter</taxon>
    </lineage>
</organism>
<evidence type="ECO:0000313" key="1">
    <source>
        <dbReference type="EMBL" id="MFG1255389.1"/>
    </source>
</evidence>
<dbReference type="RefSeq" id="WP_394010458.1">
    <property type="nucleotide sequence ID" value="NZ_JBAFUR010000011.1"/>
</dbReference>
<reference evidence="1 2" key="1">
    <citation type="submission" date="2024-02" db="EMBL/GenBank/DDBJ databases">
        <title>Expansion and revision of Xanthobacter and proposal of Roseixanthobacter gen. nov.</title>
        <authorList>
            <person name="Soltysiak M.P.M."/>
            <person name="Jalihal A."/>
            <person name="Ory A."/>
            <person name="Chrisophersen C."/>
            <person name="Lee A.D."/>
            <person name="Boulton J."/>
            <person name="Springer M."/>
        </authorList>
    </citation>
    <scope>NUCLEOTIDE SEQUENCE [LARGE SCALE GENOMIC DNA]</scope>
    <source>
        <strain evidence="1 2">CB5</strain>
    </source>
</reference>
<protein>
    <submittedName>
        <fullName evidence="1">Uncharacterized protein</fullName>
    </submittedName>
</protein>
<gene>
    <name evidence="1" type="ORF">V5F30_24475</name>
</gene>